<dbReference type="PANTHER" id="PTHR30097:SF4">
    <property type="entry name" value="SLR6042 PROTEIN"/>
    <property type="match status" value="1"/>
</dbReference>
<organism evidence="5 6">
    <name type="scientific">Algoriphagus halophytocola</name>
    <dbReference type="NCBI Taxonomy" id="2991499"/>
    <lineage>
        <taxon>Bacteria</taxon>
        <taxon>Pseudomonadati</taxon>
        <taxon>Bacteroidota</taxon>
        <taxon>Cytophagia</taxon>
        <taxon>Cytophagales</taxon>
        <taxon>Cyclobacteriaceae</taxon>
        <taxon>Algoriphagus</taxon>
    </lineage>
</organism>
<keyword evidence="2" id="KW-0813">Transport</keyword>
<proteinExistence type="inferred from homology"/>
<dbReference type="InterPro" id="IPR058792">
    <property type="entry name" value="Beta-barrel_RND_2"/>
</dbReference>
<accession>A0ABY6MK93</accession>
<dbReference type="InterPro" id="IPR058648">
    <property type="entry name" value="HH_CzcB-like"/>
</dbReference>
<feature type="domain" description="CzcB-like alpha-helical hairpin" evidence="3">
    <location>
        <begin position="124"/>
        <end position="181"/>
    </location>
</feature>
<protein>
    <submittedName>
        <fullName evidence="5">Efflux RND transporter periplasmic adaptor subunit</fullName>
    </submittedName>
</protein>
<evidence type="ECO:0000259" key="3">
    <source>
        <dbReference type="Pfam" id="PF25893"/>
    </source>
</evidence>
<dbReference type="SUPFAM" id="SSF111369">
    <property type="entry name" value="HlyD-like secretion proteins"/>
    <property type="match status" value="1"/>
</dbReference>
<dbReference type="InterPro" id="IPR051909">
    <property type="entry name" value="MFP_Cation_Efflux"/>
</dbReference>
<name>A0ABY6MK93_9BACT</name>
<evidence type="ECO:0000313" key="5">
    <source>
        <dbReference type="EMBL" id="UZD24197.1"/>
    </source>
</evidence>
<evidence type="ECO:0000259" key="4">
    <source>
        <dbReference type="Pfam" id="PF25954"/>
    </source>
</evidence>
<dbReference type="Gene3D" id="2.40.420.20">
    <property type="match status" value="1"/>
</dbReference>
<feature type="domain" description="CusB-like beta-barrel" evidence="4">
    <location>
        <begin position="237"/>
        <end position="311"/>
    </location>
</feature>
<reference evidence="5" key="1">
    <citation type="submission" date="2022-10" db="EMBL/GenBank/DDBJ databases">
        <title>Algoriphagus sp. a novel bacteria isolate from halophytes salicornia europaea.</title>
        <authorList>
            <person name="Peng Y."/>
            <person name="Jiang L."/>
            <person name="Lee J."/>
        </authorList>
    </citation>
    <scope>NUCLEOTIDE SEQUENCE</scope>
    <source>
        <strain evidence="5">TR-M5</strain>
    </source>
</reference>
<comment type="similarity">
    <text evidence="1">Belongs to the membrane fusion protein (MFP) (TC 8.A.1) family.</text>
</comment>
<dbReference type="Pfam" id="PF25893">
    <property type="entry name" value="HH_CzcB"/>
    <property type="match status" value="1"/>
</dbReference>
<gene>
    <name evidence="5" type="ORF">OM944_06785</name>
</gene>
<dbReference type="Pfam" id="PF25954">
    <property type="entry name" value="Beta-barrel_RND_2"/>
    <property type="match status" value="1"/>
</dbReference>
<dbReference type="PANTHER" id="PTHR30097">
    <property type="entry name" value="CATION EFFLUX SYSTEM PROTEIN CUSB"/>
    <property type="match status" value="1"/>
</dbReference>
<dbReference type="Gene3D" id="2.40.30.170">
    <property type="match status" value="1"/>
</dbReference>
<dbReference type="Gene3D" id="1.10.287.470">
    <property type="entry name" value="Helix hairpin bin"/>
    <property type="match status" value="1"/>
</dbReference>
<evidence type="ECO:0000256" key="2">
    <source>
        <dbReference type="ARBA" id="ARBA00022448"/>
    </source>
</evidence>
<evidence type="ECO:0000313" key="6">
    <source>
        <dbReference type="Proteomes" id="UP001163156"/>
    </source>
</evidence>
<dbReference type="RefSeq" id="WP_264810914.1">
    <property type="nucleotide sequence ID" value="NZ_CP110226.1"/>
</dbReference>
<keyword evidence="6" id="KW-1185">Reference proteome</keyword>
<dbReference type="EMBL" id="CP110226">
    <property type="protein sequence ID" value="UZD24197.1"/>
    <property type="molecule type" value="Genomic_DNA"/>
</dbReference>
<sequence>MKNLRIVSILFLALILGAGFFQCSTKESEDAQGVEVQAGTSDGAYINVSTQQFETMKMQWGNPMMQEFSAGIPAQGTVKVPVEGIQEISAFFGGYVSGLKLLEGESVSKGQVLFYLENPDFVTLQQEFLEANSQLNYLREEFERQQTLFAEKISSQKNYLKAEADYQSTKAKAESLRKQLSLIHINASELKAENIRSKVPVLAPISGFVEAIHLVQGSFLPAGGKAMTLISKEHLHIELVVFEKNATQIHKGQKVQVSIPDLPGKKLVAEVFMVGQSINAERQINIHAHLPEEKEEEMLVPGMFIEAVFQTDPQQAWVLPSTAIINSEGTDYVLVRREQSDAGFQLEKVAVQTGKANNEGVEIMPNDAISASTVVLTKGGFNLLP</sequence>
<evidence type="ECO:0000256" key="1">
    <source>
        <dbReference type="ARBA" id="ARBA00009477"/>
    </source>
</evidence>
<dbReference type="InterPro" id="IPR006143">
    <property type="entry name" value="RND_pump_MFP"/>
</dbReference>
<dbReference type="NCBIfam" id="TIGR01730">
    <property type="entry name" value="RND_mfp"/>
    <property type="match status" value="1"/>
</dbReference>
<dbReference type="Proteomes" id="UP001163156">
    <property type="component" value="Chromosome"/>
</dbReference>